<feature type="compositionally biased region" description="Basic and acidic residues" evidence="1">
    <location>
        <begin position="55"/>
        <end position="64"/>
    </location>
</feature>
<organism evidence="2 3">
    <name type="scientific">Colletotrichum sublineola</name>
    <name type="common">Sorghum anthracnose fungus</name>
    <dbReference type="NCBI Taxonomy" id="1173701"/>
    <lineage>
        <taxon>Eukaryota</taxon>
        <taxon>Fungi</taxon>
        <taxon>Dikarya</taxon>
        <taxon>Ascomycota</taxon>
        <taxon>Pezizomycotina</taxon>
        <taxon>Sordariomycetes</taxon>
        <taxon>Hypocreomycetidae</taxon>
        <taxon>Glomerellales</taxon>
        <taxon>Glomerellaceae</taxon>
        <taxon>Colletotrichum</taxon>
        <taxon>Colletotrichum graminicola species complex</taxon>
    </lineage>
</organism>
<evidence type="ECO:0000313" key="3">
    <source>
        <dbReference type="Proteomes" id="UP000027238"/>
    </source>
</evidence>
<dbReference type="AlphaFoldDB" id="A0A066XZ28"/>
<dbReference type="EMBL" id="JMSE01000238">
    <property type="protein sequence ID" value="KDN71180.1"/>
    <property type="molecule type" value="Genomic_DNA"/>
</dbReference>
<accession>A0A066XZ28</accession>
<keyword evidence="3" id="KW-1185">Reference proteome</keyword>
<reference evidence="3" key="1">
    <citation type="journal article" date="2014" name="Genome Announc.">
        <title>Draft genome sequence of Colletotrichum sublineola, a destructive pathogen of cultivated sorghum.</title>
        <authorList>
            <person name="Baroncelli R."/>
            <person name="Sanz-Martin J.M."/>
            <person name="Rech G.E."/>
            <person name="Sukno S.A."/>
            <person name="Thon M.R."/>
        </authorList>
    </citation>
    <scope>NUCLEOTIDE SEQUENCE [LARGE SCALE GENOMIC DNA]</scope>
    <source>
        <strain evidence="3">TX430BB</strain>
    </source>
</reference>
<sequence length="118" mass="12545">MPPIKAHETIPRLHGHPTSGVTTPKRSPLPRRSQSHPPVLEPSSSKCIAFSTNQRETDEPDRQMSLKYATSTLLPTSSSSGPAPASKSACPTSRLNAPRFLTQRLLAGPALGAALSQP</sequence>
<evidence type="ECO:0000256" key="1">
    <source>
        <dbReference type="SAM" id="MobiDB-lite"/>
    </source>
</evidence>
<comment type="caution">
    <text evidence="2">The sequence shown here is derived from an EMBL/GenBank/DDBJ whole genome shotgun (WGS) entry which is preliminary data.</text>
</comment>
<feature type="compositionally biased region" description="Low complexity" evidence="1">
    <location>
        <begin position="69"/>
        <end position="89"/>
    </location>
</feature>
<dbReference type="Proteomes" id="UP000027238">
    <property type="component" value="Unassembled WGS sequence"/>
</dbReference>
<proteinExistence type="predicted"/>
<name>A0A066XZ28_COLSU</name>
<feature type="compositionally biased region" description="Basic and acidic residues" evidence="1">
    <location>
        <begin position="1"/>
        <end position="11"/>
    </location>
</feature>
<dbReference type="HOGENOM" id="CLU_2072997_0_0_1"/>
<evidence type="ECO:0000313" key="2">
    <source>
        <dbReference type="EMBL" id="KDN71180.1"/>
    </source>
</evidence>
<feature type="region of interest" description="Disordered" evidence="1">
    <location>
        <begin position="1"/>
        <end position="93"/>
    </location>
</feature>
<gene>
    <name evidence="2" type="ORF">CSUB01_09231</name>
</gene>
<feature type="compositionally biased region" description="Polar residues" evidence="1">
    <location>
        <begin position="42"/>
        <end position="54"/>
    </location>
</feature>
<protein>
    <submittedName>
        <fullName evidence="2">Uncharacterized protein</fullName>
    </submittedName>
</protein>